<name>A0A1Y0FAZ8_9LACO</name>
<protein>
    <recommendedName>
        <fullName evidence="4">HTH deoR-type domain-containing protein</fullName>
    </recommendedName>
</protein>
<dbReference type="InterPro" id="IPR036388">
    <property type="entry name" value="WH-like_DNA-bd_sf"/>
</dbReference>
<dbReference type="InterPro" id="IPR036390">
    <property type="entry name" value="WH_DNA-bd_sf"/>
</dbReference>
<dbReference type="SMART" id="SM00420">
    <property type="entry name" value="HTH_DEOR"/>
    <property type="match status" value="1"/>
</dbReference>
<dbReference type="InterPro" id="IPR037171">
    <property type="entry name" value="NagB/RpiA_transferase-like"/>
</dbReference>
<dbReference type="Pfam" id="PF00455">
    <property type="entry name" value="DeoRC"/>
    <property type="match status" value="1"/>
</dbReference>
<geneLocation type="plasmid" evidence="5 6">
    <name>unnamed1</name>
</geneLocation>
<dbReference type="SMART" id="SM01134">
    <property type="entry name" value="DeoRC"/>
    <property type="match status" value="1"/>
</dbReference>
<keyword evidence="2" id="KW-0238">DNA-binding</keyword>
<dbReference type="Gene3D" id="3.40.50.1360">
    <property type="match status" value="1"/>
</dbReference>
<dbReference type="InterPro" id="IPR018356">
    <property type="entry name" value="Tscrpt_reg_HTH_DeoR_CS"/>
</dbReference>
<feature type="domain" description="HTH deoR-type" evidence="4">
    <location>
        <begin position="10"/>
        <end position="65"/>
    </location>
</feature>
<dbReference type="GO" id="GO:0003700">
    <property type="term" value="F:DNA-binding transcription factor activity"/>
    <property type="evidence" value="ECO:0007669"/>
    <property type="project" value="InterPro"/>
</dbReference>
<dbReference type="SUPFAM" id="SSF100950">
    <property type="entry name" value="NagB/RpiA/CoA transferase-like"/>
    <property type="match status" value="1"/>
</dbReference>
<dbReference type="Pfam" id="PF08220">
    <property type="entry name" value="HTH_DeoR"/>
    <property type="match status" value="1"/>
</dbReference>
<gene>
    <name evidence="5" type="ORF">B7R82_10370</name>
</gene>
<dbReference type="Proteomes" id="UP000195378">
    <property type="component" value="Plasmid unnamed1"/>
</dbReference>
<proteinExistence type="predicted"/>
<dbReference type="PANTHER" id="PTHR30363">
    <property type="entry name" value="HTH-TYPE TRANSCRIPTIONAL REGULATOR SRLR-RELATED"/>
    <property type="match status" value="1"/>
</dbReference>
<dbReference type="InterPro" id="IPR050313">
    <property type="entry name" value="Carb_Metab_HTH_regulators"/>
</dbReference>
<evidence type="ECO:0000313" key="6">
    <source>
        <dbReference type="Proteomes" id="UP000195378"/>
    </source>
</evidence>
<dbReference type="PROSITE" id="PS00894">
    <property type="entry name" value="HTH_DEOR_1"/>
    <property type="match status" value="1"/>
</dbReference>
<reference evidence="5 6" key="1">
    <citation type="submission" date="2017-04" db="EMBL/GenBank/DDBJ databases">
        <title>Complete genome sequence of Lactobacillus salivarius ZLS006, a probiotic strain isolated from healthy piglet.</title>
        <authorList>
            <person name="Zhang D."/>
        </authorList>
    </citation>
    <scope>NUCLEOTIDE SEQUENCE [LARGE SCALE GENOMIC DNA]</scope>
    <source>
        <strain evidence="5 6">ZLS006</strain>
        <plasmid evidence="5 6">unnamed1</plasmid>
    </source>
</reference>
<keyword evidence="1" id="KW-0805">Transcription regulation</keyword>
<dbReference type="SUPFAM" id="SSF46785">
    <property type="entry name" value="Winged helix' DNA-binding domain"/>
    <property type="match status" value="1"/>
</dbReference>
<evidence type="ECO:0000259" key="4">
    <source>
        <dbReference type="PROSITE" id="PS51000"/>
    </source>
</evidence>
<evidence type="ECO:0000256" key="1">
    <source>
        <dbReference type="ARBA" id="ARBA00023015"/>
    </source>
</evidence>
<dbReference type="PROSITE" id="PS51000">
    <property type="entry name" value="HTH_DEOR_2"/>
    <property type="match status" value="1"/>
</dbReference>
<keyword evidence="5" id="KW-0614">Plasmid</keyword>
<evidence type="ECO:0000256" key="2">
    <source>
        <dbReference type="ARBA" id="ARBA00023125"/>
    </source>
</evidence>
<organism evidence="5 6">
    <name type="scientific">Ligilactobacillus salivarius</name>
    <dbReference type="NCBI Taxonomy" id="1624"/>
    <lineage>
        <taxon>Bacteria</taxon>
        <taxon>Bacillati</taxon>
        <taxon>Bacillota</taxon>
        <taxon>Bacilli</taxon>
        <taxon>Lactobacillales</taxon>
        <taxon>Lactobacillaceae</taxon>
        <taxon>Ligilactobacillus</taxon>
    </lineage>
</organism>
<dbReference type="InterPro" id="IPR001034">
    <property type="entry name" value="DeoR_HTH"/>
</dbReference>
<keyword evidence="3" id="KW-0804">Transcription</keyword>
<evidence type="ECO:0000313" key="5">
    <source>
        <dbReference type="EMBL" id="ARU20353.1"/>
    </source>
</evidence>
<dbReference type="AlphaFoldDB" id="A0A1Y0FAZ8"/>
<accession>A0A1Y0FAZ8</accession>
<dbReference type="InterPro" id="IPR014036">
    <property type="entry name" value="DeoR-like_C"/>
</dbReference>
<dbReference type="EMBL" id="CP020859">
    <property type="protein sequence ID" value="ARU20353.1"/>
    <property type="molecule type" value="Genomic_DNA"/>
</dbReference>
<dbReference type="GO" id="GO:0003677">
    <property type="term" value="F:DNA binding"/>
    <property type="evidence" value="ECO:0007669"/>
    <property type="project" value="UniProtKB-KW"/>
</dbReference>
<sequence length="259" mass="29873">MFKDVIYLKKEDRISYLLNILSSNPSIHIHKLQQLVDSSVSTLRRDLIELETNGIIKRSFGLVTLLRKDNIEYTASFRSTQHPNEKRKICRLASDLIFDNDSVFIDSSTTNKYIIQNLTDREKVNVITNNIYIAMQGHNQKNIRVFLAGGFLRPYSETVLGSEALEYLSQFHPRLSLISCSSINENGVFMADIRQAHCKKKMIENADLSVLLVDHSKFKVKSDFIKLCSLEDFDYLVTDKKPDDKFVNLLKESKVKLIY</sequence>
<dbReference type="Gene3D" id="1.10.10.10">
    <property type="entry name" value="Winged helix-like DNA-binding domain superfamily/Winged helix DNA-binding domain"/>
    <property type="match status" value="1"/>
</dbReference>
<evidence type="ECO:0000256" key="3">
    <source>
        <dbReference type="ARBA" id="ARBA00023163"/>
    </source>
</evidence>
<dbReference type="PANTHER" id="PTHR30363:SF44">
    <property type="entry name" value="AGA OPERON TRANSCRIPTIONAL REPRESSOR-RELATED"/>
    <property type="match status" value="1"/>
</dbReference>